<accession>A0ABT0E606</accession>
<reference evidence="1" key="1">
    <citation type="submission" date="2022-04" db="EMBL/GenBank/DDBJ databases">
        <title>Alcanivorax sp. CY1518 draft genome sequence.</title>
        <authorList>
            <person name="Zhao G."/>
            <person name="An M."/>
        </authorList>
    </citation>
    <scope>NUCLEOTIDE SEQUENCE</scope>
    <source>
        <strain evidence="1">CY1518</strain>
    </source>
</reference>
<dbReference type="Gene3D" id="3.40.630.30">
    <property type="match status" value="1"/>
</dbReference>
<organism evidence="1 2">
    <name type="scientific">Alcanivorax quisquiliarum</name>
    <dbReference type="NCBI Taxonomy" id="2933565"/>
    <lineage>
        <taxon>Bacteria</taxon>
        <taxon>Pseudomonadati</taxon>
        <taxon>Pseudomonadota</taxon>
        <taxon>Gammaproteobacteria</taxon>
        <taxon>Oceanospirillales</taxon>
        <taxon>Alcanivoracaceae</taxon>
        <taxon>Alcanivorax</taxon>
    </lineage>
</organism>
<sequence length="357" mass="40801">MTDYPFLRREWLLALAESGAVAAPGSNDDRTGWHDISCRAGEGVLPLYRKAHSWGEYVFDHGWADAYARHGLHYYPKLVTAIPYTPVTGPRWRLPQGVSDAAGWLWPRIQEALAAHQASGWHLLFPDQAAAEALAELPLITRQACHFRWFNRDYQTFDDFLAALVSRKRKSLRRERQRVLEQGLTIQRAAGAAIPAHWWDVFYACYADTYLRRGQSPYLAPAFFRAIREQMGEQLMLTAAFADNPEQPVAMAIYLFDGQGLYGRYWGALQDYDALHFELCYYQGIEFAIEQQLALFDPGVQGEHKLLRGFEPVITRSLHHLVEPAFHQAVADFCEREAHAVLAYRDEARTLLPYRAG</sequence>
<name>A0ABT0E606_9GAMM</name>
<evidence type="ECO:0000313" key="1">
    <source>
        <dbReference type="EMBL" id="MCK0537262.1"/>
    </source>
</evidence>
<dbReference type="SUPFAM" id="SSF55729">
    <property type="entry name" value="Acyl-CoA N-acyltransferases (Nat)"/>
    <property type="match status" value="1"/>
</dbReference>
<dbReference type="PANTHER" id="PTHR47017">
    <property type="entry name" value="ACYL-COA"/>
    <property type="match status" value="1"/>
</dbReference>
<dbReference type="Pfam" id="PF04339">
    <property type="entry name" value="FemAB_like"/>
    <property type="match status" value="1"/>
</dbReference>
<gene>
    <name evidence="1" type="ORF">MU846_06015</name>
</gene>
<evidence type="ECO:0000313" key="2">
    <source>
        <dbReference type="Proteomes" id="UP001165524"/>
    </source>
</evidence>
<dbReference type="InterPro" id="IPR007434">
    <property type="entry name" value="FemAB-like"/>
</dbReference>
<dbReference type="Proteomes" id="UP001165524">
    <property type="component" value="Unassembled WGS sequence"/>
</dbReference>
<protein>
    <submittedName>
        <fullName evidence="1">GNAT family N-acetyltransferase</fullName>
    </submittedName>
</protein>
<dbReference type="EMBL" id="JALKII010000003">
    <property type="protein sequence ID" value="MCK0537262.1"/>
    <property type="molecule type" value="Genomic_DNA"/>
</dbReference>
<comment type="caution">
    <text evidence="1">The sequence shown here is derived from an EMBL/GenBank/DDBJ whole genome shotgun (WGS) entry which is preliminary data.</text>
</comment>
<dbReference type="PANTHER" id="PTHR47017:SF1">
    <property type="entry name" value="ACYL-COA"/>
    <property type="match status" value="1"/>
</dbReference>
<keyword evidence="2" id="KW-1185">Reference proteome</keyword>
<dbReference type="InterPro" id="IPR016181">
    <property type="entry name" value="Acyl_CoA_acyltransferase"/>
</dbReference>
<proteinExistence type="predicted"/>
<dbReference type="RefSeq" id="WP_246950303.1">
    <property type="nucleotide sequence ID" value="NZ_JALKII010000003.1"/>
</dbReference>